<dbReference type="SUPFAM" id="SSF103481">
    <property type="entry name" value="Multidrug resistance efflux transporter EmrE"/>
    <property type="match status" value="1"/>
</dbReference>
<gene>
    <name evidence="2" type="ORF">Edafosvirus1_145</name>
</gene>
<keyword evidence="1" id="KW-1133">Transmembrane helix</keyword>
<proteinExistence type="predicted"/>
<organism evidence="2">
    <name type="scientific">Edafosvirus sp</name>
    <dbReference type="NCBI Taxonomy" id="2487765"/>
    <lineage>
        <taxon>Viruses</taxon>
        <taxon>Varidnaviria</taxon>
        <taxon>Bamfordvirae</taxon>
        <taxon>Nucleocytoviricota</taxon>
        <taxon>Megaviricetes</taxon>
        <taxon>Imitervirales</taxon>
        <taxon>Mimiviridae</taxon>
        <taxon>Klosneuvirinae</taxon>
    </lineage>
</organism>
<dbReference type="Pfam" id="PF00893">
    <property type="entry name" value="Multi_Drug_Res"/>
    <property type="match status" value="1"/>
</dbReference>
<keyword evidence="1" id="KW-0812">Transmembrane</keyword>
<evidence type="ECO:0000313" key="2">
    <source>
        <dbReference type="EMBL" id="AYV77814.1"/>
    </source>
</evidence>
<feature type="transmembrane region" description="Helical" evidence="1">
    <location>
        <begin position="7"/>
        <end position="28"/>
    </location>
</feature>
<name>A0A3G4ZU25_9VIRU</name>
<evidence type="ECO:0000256" key="1">
    <source>
        <dbReference type="SAM" id="Phobius"/>
    </source>
</evidence>
<feature type="transmembrane region" description="Helical" evidence="1">
    <location>
        <begin position="34"/>
        <end position="54"/>
    </location>
</feature>
<keyword evidence="1" id="KW-0472">Membrane</keyword>
<dbReference type="EMBL" id="MK072066">
    <property type="protein sequence ID" value="AYV77814.1"/>
    <property type="molecule type" value="Genomic_DNA"/>
</dbReference>
<sequence length="106" mass="12092">MKYSINNIFWIILAVITTATPIVCVLQYNKYNNVWWLALALILYILLIISYINLLKSFDMVDIYPLLKILAIIMVVLMGVLLFGESLDTSQIFGIIFGIIAVYLLS</sequence>
<accession>A0A3G4ZU25</accession>
<feature type="transmembrane region" description="Helical" evidence="1">
    <location>
        <begin position="66"/>
        <end position="83"/>
    </location>
</feature>
<reference evidence="2" key="1">
    <citation type="submission" date="2018-10" db="EMBL/GenBank/DDBJ databases">
        <title>Hidden diversity of soil giant viruses.</title>
        <authorList>
            <person name="Schulz F."/>
            <person name="Alteio L."/>
            <person name="Goudeau D."/>
            <person name="Ryan E.M."/>
            <person name="Malmstrom R.R."/>
            <person name="Blanchard J."/>
            <person name="Woyke T."/>
        </authorList>
    </citation>
    <scope>NUCLEOTIDE SEQUENCE</scope>
    <source>
        <strain evidence="2">EDV1</strain>
    </source>
</reference>
<dbReference type="GO" id="GO:0005886">
    <property type="term" value="C:plasma membrane"/>
    <property type="evidence" value="ECO:0007669"/>
    <property type="project" value="InterPro"/>
</dbReference>
<dbReference type="GO" id="GO:0022857">
    <property type="term" value="F:transmembrane transporter activity"/>
    <property type="evidence" value="ECO:0007669"/>
    <property type="project" value="InterPro"/>
</dbReference>
<dbReference type="InterPro" id="IPR037185">
    <property type="entry name" value="EmrE-like"/>
</dbReference>
<feature type="transmembrane region" description="Helical" evidence="1">
    <location>
        <begin position="89"/>
        <end position="105"/>
    </location>
</feature>
<dbReference type="Gene3D" id="1.10.3730.20">
    <property type="match status" value="1"/>
</dbReference>
<evidence type="ECO:0008006" key="3">
    <source>
        <dbReference type="Google" id="ProtNLM"/>
    </source>
</evidence>
<protein>
    <recommendedName>
        <fullName evidence="3">EamA domain-containing protein</fullName>
    </recommendedName>
</protein>
<dbReference type="InterPro" id="IPR045324">
    <property type="entry name" value="Small_multidrug_res"/>
</dbReference>